<dbReference type="InterPro" id="IPR045224">
    <property type="entry name" value="HDZip_class_I_plant"/>
</dbReference>
<keyword evidence="3 7" id="KW-0371">Homeobox</keyword>
<dbReference type="InterPro" id="IPR017970">
    <property type="entry name" value="Homeobox_CS"/>
</dbReference>
<proteinExistence type="inferred from homology"/>
<evidence type="ECO:0000256" key="3">
    <source>
        <dbReference type="ARBA" id="ARBA00023155"/>
    </source>
</evidence>
<dbReference type="Gene3D" id="1.10.10.60">
    <property type="entry name" value="Homeodomain-like"/>
    <property type="match status" value="1"/>
</dbReference>
<keyword evidence="11" id="KW-1185">Reference proteome</keyword>
<dbReference type="EMBL" id="SBJO01000395">
    <property type="protein sequence ID" value="KAF9761177.1"/>
    <property type="molecule type" value="Genomic_DNA"/>
</dbReference>
<comment type="subcellular location">
    <subcellularLocation>
        <location evidence="7 8">Nucleus</location>
    </subcellularLocation>
</comment>
<evidence type="ECO:0000256" key="5">
    <source>
        <dbReference type="ARBA" id="ARBA00023242"/>
    </source>
</evidence>
<dbReference type="Proteomes" id="UP000740883">
    <property type="component" value="Unassembled WGS sequence"/>
</dbReference>
<protein>
    <submittedName>
        <fullName evidence="10">Homeobox protein HD-1</fullName>
    </submittedName>
</protein>
<dbReference type="GO" id="GO:0045893">
    <property type="term" value="P:positive regulation of DNA-templated transcription"/>
    <property type="evidence" value="ECO:0007669"/>
    <property type="project" value="TreeGrafter"/>
</dbReference>
<evidence type="ECO:0000313" key="10">
    <source>
        <dbReference type="EMBL" id="KAF9761177.1"/>
    </source>
</evidence>
<dbReference type="InterPro" id="IPR009057">
    <property type="entry name" value="Homeodomain-like_sf"/>
</dbReference>
<comment type="similarity">
    <text evidence="6">Belongs to the HD-ZIP homeobox family. Class I subfamily.</text>
</comment>
<evidence type="ECO:0000256" key="8">
    <source>
        <dbReference type="RuleBase" id="RU000682"/>
    </source>
</evidence>
<keyword evidence="1" id="KW-0805">Transcription regulation</keyword>
<accession>A0A9P6GZ58</accession>
<evidence type="ECO:0000256" key="7">
    <source>
        <dbReference type="PROSITE-ProRule" id="PRU00108"/>
    </source>
</evidence>
<dbReference type="SUPFAM" id="SSF46689">
    <property type="entry name" value="Homeodomain-like"/>
    <property type="match status" value="1"/>
</dbReference>
<gene>
    <name evidence="10" type="primary">HD-1</name>
    <name evidence="10" type="ORF">NGRA_2806</name>
</gene>
<keyword evidence="4" id="KW-0804">Transcription</keyword>
<feature type="DNA-binding region" description="Homeobox" evidence="7">
    <location>
        <begin position="91"/>
        <end position="150"/>
    </location>
</feature>
<feature type="domain" description="Homeobox" evidence="9">
    <location>
        <begin position="89"/>
        <end position="149"/>
    </location>
</feature>
<dbReference type="AlphaFoldDB" id="A0A9P6GZ58"/>
<dbReference type="PANTHER" id="PTHR24326:SF606">
    <property type="entry name" value="HOMEOBOX-LEUCINE ZIPPER PROTEIN ATHB-54"/>
    <property type="match status" value="1"/>
</dbReference>
<dbReference type="CDD" id="cd00086">
    <property type="entry name" value="homeodomain"/>
    <property type="match status" value="1"/>
</dbReference>
<keyword evidence="5 7" id="KW-0539">Nucleus</keyword>
<evidence type="ECO:0000313" key="11">
    <source>
        <dbReference type="Proteomes" id="UP000740883"/>
    </source>
</evidence>
<comment type="caution">
    <text evidence="10">The sequence shown here is derived from an EMBL/GenBank/DDBJ whole genome shotgun (WGS) entry which is preliminary data.</text>
</comment>
<dbReference type="PROSITE" id="PS00027">
    <property type="entry name" value="HOMEOBOX_1"/>
    <property type="match status" value="1"/>
</dbReference>
<dbReference type="GO" id="GO:0005634">
    <property type="term" value="C:nucleus"/>
    <property type="evidence" value="ECO:0007669"/>
    <property type="project" value="UniProtKB-SubCell"/>
</dbReference>
<dbReference type="GO" id="GO:0043565">
    <property type="term" value="F:sequence-specific DNA binding"/>
    <property type="evidence" value="ECO:0007669"/>
    <property type="project" value="TreeGrafter"/>
</dbReference>
<dbReference type="GO" id="GO:0000981">
    <property type="term" value="F:DNA-binding transcription factor activity, RNA polymerase II-specific"/>
    <property type="evidence" value="ECO:0007669"/>
    <property type="project" value="InterPro"/>
</dbReference>
<organism evidence="10 11">
    <name type="scientific">Nosema granulosis</name>
    <dbReference type="NCBI Taxonomy" id="83296"/>
    <lineage>
        <taxon>Eukaryota</taxon>
        <taxon>Fungi</taxon>
        <taxon>Fungi incertae sedis</taxon>
        <taxon>Microsporidia</taxon>
        <taxon>Nosematidae</taxon>
        <taxon>Nosema</taxon>
    </lineage>
</organism>
<dbReference type="InterPro" id="IPR001356">
    <property type="entry name" value="HD"/>
</dbReference>
<evidence type="ECO:0000256" key="1">
    <source>
        <dbReference type="ARBA" id="ARBA00023015"/>
    </source>
</evidence>
<sequence length="155" mass="18710">MSKSHDKIISKMNEIRLCYVETNNRICDMLDHLTSSFFQKNKKLQPRISNRIKQLVEQKLKYMREISVDNISFGLERYIEYLNESNSFLSDSSKTRRFPKKIIEALEKSFKVEQYPSDYEKARLSRICNLTPKQINNWFTNKRNRTKSYKNSMRY</sequence>
<evidence type="ECO:0000256" key="4">
    <source>
        <dbReference type="ARBA" id="ARBA00023163"/>
    </source>
</evidence>
<dbReference type="OrthoDB" id="10056939at2759"/>
<dbReference type="SMART" id="SM00389">
    <property type="entry name" value="HOX"/>
    <property type="match status" value="1"/>
</dbReference>
<reference evidence="10 11" key="1">
    <citation type="journal article" date="2020" name="Genome Biol. Evol.">
        <title>Comparative genomics of strictly vertically transmitted, feminizing microsporidia endosymbionts of amphipod crustaceans.</title>
        <authorList>
            <person name="Cormier A."/>
            <person name="Chebbi M.A."/>
            <person name="Giraud I."/>
            <person name="Wattier R."/>
            <person name="Teixeira M."/>
            <person name="Gilbert C."/>
            <person name="Rigaud T."/>
            <person name="Cordaux R."/>
        </authorList>
    </citation>
    <scope>NUCLEOTIDE SEQUENCE [LARGE SCALE GENOMIC DNA]</scope>
    <source>
        <strain evidence="10 11">Ou3-Ou53</strain>
    </source>
</reference>
<dbReference type="PANTHER" id="PTHR24326">
    <property type="entry name" value="HOMEOBOX-LEUCINE ZIPPER PROTEIN"/>
    <property type="match status" value="1"/>
</dbReference>
<dbReference type="PROSITE" id="PS50071">
    <property type="entry name" value="HOMEOBOX_2"/>
    <property type="match status" value="1"/>
</dbReference>
<evidence type="ECO:0000259" key="9">
    <source>
        <dbReference type="PROSITE" id="PS50071"/>
    </source>
</evidence>
<evidence type="ECO:0000256" key="6">
    <source>
        <dbReference type="ARBA" id="ARBA00025748"/>
    </source>
</evidence>
<dbReference type="Pfam" id="PF00046">
    <property type="entry name" value="Homeodomain"/>
    <property type="match status" value="1"/>
</dbReference>
<keyword evidence="2 7" id="KW-0238">DNA-binding</keyword>
<name>A0A9P6GZ58_9MICR</name>
<evidence type="ECO:0000256" key="2">
    <source>
        <dbReference type="ARBA" id="ARBA00023125"/>
    </source>
</evidence>